<evidence type="ECO:0000313" key="2">
    <source>
        <dbReference type="EMBL" id="MUV14661.1"/>
    </source>
</evidence>
<reference evidence="2 3" key="1">
    <citation type="submission" date="2019-12" db="EMBL/GenBank/DDBJ databases">
        <authorList>
            <person name="Xu J."/>
        </authorList>
    </citation>
    <scope>NUCLEOTIDE SEQUENCE [LARGE SCALE GENOMIC DNA]</scope>
    <source>
        <strain evidence="2 3">HX-5-24</strain>
    </source>
</reference>
<proteinExistence type="predicted"/>
<dbReference type="AlphaFoldDB" id="A0A7C9LH73"/>
<dbReference type="Proteomes" id="UP000479692">
    <property type="component" value="Unassembled WGS sequence"/>
</dbReference>
<keyword evidence="1" id="KW-0472">Membrane</keyword>
<organism evidence="2 3">
    <name type="scientific">Noviluteimonas gilva</name>
    <dbReference type="NCBI Taxonomy" id="2682097"/>
    <lineage>
        <taxon>Bacteria</taxon>
        <taxon>Pseudomonadati</taxon>
        <taxon>Pseudomonadota</taxon>
        <taxon>Gammaproteobacteria</taxon>
        <taxon>Lysobacterales</taxon>
        <taxon>Lysobacteraceae</taxon>
        <taxon>Noviluteimonas</taxon>
    </lineage>
</organism>
<gene>
    <name evidence="2" type="ORF">GN331_10625</name>
</gene>
<keyword evidence="3" id="KW-1185">Reference proteome</keyword>
<dbReference type="EMBL" id="WOXT01000002">
    <property type="protein sequence ID" value="MUV14661.1"/>
    <property type="molecule type" value="Genomic_DNA"/>
</dbReference>
<sequence>MSALLELFAEIFFEVAVVATGHGIGWLLPMRRKFSDNEATFVGVLFWVIVIAGVLWWRLS</sequence>
<dbReference type="RefSeq" id="WP_156641952.1">
    <property type="nucleotide sequence ID" value="NZ_WOXT01000002.1"/>
</dbReference>
<name>A0A7C9LH73_9GAMM</name>
<feature type="transmembrane region" description="Helical" evidence="1">
    <location>
        <begin position="7"/>
        <end position="28"/>
    </location>
</feature>
<keyword evidence="1" id="KW-1133">Transmembrane helix</keyword>
<protein>
    <submittedName>
        <fullName evidence="2">Uncharacterized protein</fullName>
    </submittedName>
</protein>
<evidence type="ECO:0000313" key="3">
    <source>
        <dbReference type="Proteomes" id="UP000479692"/>
    </source>
</evidence>
<accession>A0A7C9LH73</accession>
<evidence type="ECO:0000256" key="1">
    <source>
        <dbReference type="SAM" id="Phobius"/>
    </source>
</evidence>
<keyword evidence="1" id="KW-0812">Transmembrane</keyword>
<feature type="transmembrane region" description="Helical" evidence="1">
    <location>
        <begin position="40"/>
        <end position="59"/>
    </location>
</feature>
<comment type="caution">
    <text evidence="2">The sequence shown here is derived from an EMBL/GenBank/DDBJ whole genome shotgun (WGS) entry which is preliminary data.</text>
</comment>